<organism evidence="1 2">
    <name type="scientific">Nitratiruptor tergarcus DSM 16512</name>
    <dbReference type="NCBI Taxonomy" id="1069081"/>
    <lineage>
        <taxon>Bacteria</taxon>
        <taxon>Pseudomonadati</taxon>
        <taxon>Campylobacterota</taxon>
        <taxon>Epsilonproteobacteria</taxon>
        <taxon>Nautiliales</taxon>
        <taxon>Nitratiruptoraceae</taxon>
        <taxon>Nitratiruptor</taxon>
    </lineage>
</organism>
<proteinExistence type="predicted"/>
<dbReference type="STRING" id="1069081.SAMN05660197_1730"/>
<gene>
    <name evidence="1" type="ORF">SAMN05660197_1730</name>
</gene>
<dbReference type="Proteomes" id="UP000192602">
    <property type="component" value="Unassembled WGS sequence"/>
</dbReference>
<dbReference type="RefSeq" id="WP_084276225.1">
    <property type="nucleotide sequence ID" value="NZ_AP026671.1"/>
</dbReference>
<sequence>MKKIIGIFTSCSLFVNAAAIKTHTELAYMQTGGNTDTKTFGLNFKGEKKLGVHSKLSLNLEAAYAQENGAETKNSWLIETNYYHILSQKLDFSYLVGYKNDRFSGFEYQLYTGPGVNYKAWKNQKGDLQTSLNILYAIDSIENGEKNKYTSARAGLLFTYYIYKNLKFVEDANIRTQFSDLQNYFLYSKSSIYSKISTLLSLGLSYKIEYQNRAPDARKNTDTTFMVSLVVDW</sequence>
<accession>A0A1W1WUB1</accession>
<evidence type="ECO:0000313" key="2">
    <source>
        <dbReference type="Proteomes" id="UP000192602"/>
    </source>
</evidence>
<keyword evidence="2" id="KW-1185">Reference proteome</keyword>
<dbReference type="Pfam" id="PF04338">
    <property type="entry name" value="DUF481"/>
    <property type="match status" value="1"/>
</dbReference>
<dbReference type="InterPro" id="IPR007433">
    <property type="entry name" value="DUF481"/>
</dbReference>
<dbReference type="OrthoDB" id="12455at2"/>
<dbReference type="EMBL" id="FWWZ01000001">
    <property type="protein sequence ID" value="SMC09908.1"/>
    <property type="molecule type" value="Genomic_DNA"/>
</dbReference>
<dbReference type="AlphaFoldDB" id="A0A1W1WUB1"/>
<protein>
    <submittedName>
        <fullName evidence="1">Putative salt-induced outer membrane protein</fullName>
    </submittedName>
</protein>
<evidence type="ECO:0000313" key="1">
    <source>
        <dbReference type="EMBL" id="SMC09908.1"/>
    </source>
</evidence>
<reference evidence="2" key="1">
    <citation type="submission" date="2017-04" db="EMBL/GenBank/DDBJ databases">
        <authorList>
            <person name="Varghese N."/>
            <person name="Submissions S."/>
        </authorList>
    </citation>
    <scope>NUCLEOTIDE SEQUENCE [LARGE SCALE GENOMIC DNA]</scope>
    <source>
        <strain evidence="2">DSM 16512</strain>
    </source>
</reference>
<name>A0A1W1WUB1_9BACT</name>